<name>A0A0B5AU36_9BACL</name>
<dbReference type="BioCyc" id="JESP1508404:G14D9-13731-MONOMER"/>
<keyword evidence="2" id="KW-1185">Reference proteome</keyword>
<dbReference type="AlphaFoldDB" id="A0A0B5AU36"/>
<dbReference type="HOGENOM" id="CLU_1118987_0_0_9"/>
<geneLocation type="plasmid" evidence="2"/>
<dbReference type="Proteomes" id="UP000031449">
    <property type="component" value="Plasmid unnamed"/>
</dbReference>
<protein>
    <submittedName>
        <fullName evidence="1">Uncharacterized protein</fullName>
    </submittedName>
</protein>
<keyword evidence="1" id="KW-0614">Plasmid</keyword>
<dbReference type="EMBL" id="CP009417">
    <property type="protein sequence ID" value="AJD93725.1"/>
    <property type="molecule type" value="Genomic_DNA"/>
</dbReference>
<accession>A0A0B5AU36</accession>
<organism evidence="1 2">
    <name type="scientific">Jeotgalibacillus malaysiensis</name>
    <dbReference type="NCBI Taxonomy" id="1508404"/>
    <lineage>
        <taxon>Bacteria</taxon>
        <taxon>Bacillati</taxon>
        <taxon>Bacillota</taxon>
        <taxon>Bacilli</taxon>
        <taxon>Bacillales</taxon>
        <taxon>Caryophanaceae</taxon>
        <taxon>Jeotgalibacillus</taxon>
    </lineage>
</organism>
<proteinExistence type="predicted"/>
<gene>
    <name evidence="1" type="ORF">JMA_44080</name>
</gene>
<sequence>MTDKKRGIFIFGEAGAGKSEAIGKMLAKSVGFTRDSAYNDGIDCEIVVLDGISQVVEEKGISLRDFLNSMLELLPYAKFMVTSQPIYEKMDKEDWVFLHEHFQVKAFDKTQSYKLRDVHPKDIVFHGEFALHRLIPSDTNHYFTRVGERHFELMLGLLENEKPDYTFEDFCQVMIVFDEEGNRNELVSEMDEKRRLRKNSTDLESDGWIYLRKMSALDCKIDTTREQAKKILFLQEAARDWLSEVKSK</sequence>
<reference evidence="1 2" key="1">
    <citation type="submission" date="2014-08" db="EMBL/GenBank/DDBJ databases">
        <title>Complete genome of a marine bacteria Jeotgalibacillus malaysiensis.</title>
        <authorList>
            <person name="Yaakop A.S."/>
            <person name="Chan K.-G."/>
            <person name="Goh K.M."/>
        </authorList>
    </citation>
    <scope>NUCLEOTIDE SEQUENCE [LARGE SCALE GENOMIC DNA]</scope>
    <source>
        <strain evidence="1 2">D5</strain>
        <plasmid evidence="2">Plasmid</plasmid>
    </source>
</reference>
<evidence type="ECO:0000313" key="1">
    <source>
        <dbReference type="EMBL" id="AJD93725.1"/>
    </source>
</evidence>
<dbReference type="KEGG" id="jeo:JMA_44080"/>
<evidence type="ECO:0000313" key="2">
    <source>
        <dbReference type="Proteomes" id="UP000031449"/>
    </source>
</evidence>